<dbReference type="RefSeq" id="WP_015050293.1">
    <property type="nucleotide sequence ID" value="NC_018870.1"/>
</dbReference>
<dbReference type="GO" id="GO:0006310">
    <property type="term" value="P:DNA recombination"/>
    <property type="evidence" value="ECO:0007669"/>
    <property type="project" value="InterPro"/>
</dbReference>
<dbReference type="HOGENOM" id="CLU_608236_0_0_9"/>
<evidence type="ECO:0000256" key="1">
    <source>
        <dbReference type="SAM" id="MobiDB-lite"/>
    </source>
</evidence>
<gene>
    <name evidence="2" type="ordered locus">Tph_c11910</name>
</gene>
<dbReference type="InterPro" id="IPR036614">
    <property type="entry name" value="RusA-like_sf"/>
</dbReference>
<dbReference type="eggNOG" id="COG4570">
    <property type="taxonomic scope" value="Bacteria"/>
</dbReference>
<organism evidence="2 3">
    <name type="scientific">Thermacetogenium phaeum (strain ATCC BAA-254 / DSM 26808 / PB)</name>
    <dbReference type="NCBI Taxonomy" id="1089553"/>
    <lineage>
        <taxon>Bacteria</taxon>
        <taxon>Bacillati</taxon>
        <taxon>Bacillota</taxon>
        <taxon>Clostridia</taxon>
        <taxon>Thermoanaerobacterales</taxon>
        <taxon>Thermoanaerobacteraceae</taxon>
        <taxon>Thermacetogenium</taxon>
    </lineage>
</organism>
<proteinExistence type="predicted"/>
<dbReference type="GO" id="GO:0006281">
    <property type="term" value="P:DNA repair"/>
    <property type="evidence" value="ECO:0007669"/>
    <property type="project" value="InterPro"/>
</dbReference>
<accession>K4LH68</accession>
<sequence>MAIKGISDVRRMPRLGKIRLGVRETSRRTGGEFPRAVDYFVCNPDQSTSEAAAEAFHAVYGDRPKELEIMFPVDDREKLFEQWYRCYGSGTGLLCKGDGETAVECDRETGEIREVECEPCSCEWLRKKHCRPVGTLQFLLYRVPGLGVWQIDTSSYYSIVNINSAVDFIKGLTGGRIAMIPLKLVVRPKEVTVEGRKKVIYVLDLACEQIRLEEILRAARAQPARLALPGVDFDEAPDGLYPASLIAGEVLESTAPAGQPPGDGVTPPGDGRSFTLTTGRDGGETNFLEPLEAGGCGPGAASRERGEGAKGPAQPVPLAGAPEAGEAQKAPHTCGWRDGETGGSQPEALCCASCDVEVSPGVSSYSSRRFGRGWTARAASVRVLSGPVSLAARFYFSRCPPGDLDNYLKAVADGLKGIAYRDDRQVVRITAELLSCRAGEERVEVEVGHL</sequence>
<evidence type="ECO:0000313" key="3">
    <source>
        <dbReference type="Proteomes" id="UP000000467"/>
    </source>
</evidence>
<dbReference type="Pfam" id="PF05866">
    <property type="entry name" value="RusA"/>
    <property type="match status" value="1"/>
</dbReference>
<dbReference type="InterPro" id="IPR008822">
    <property type="entry name" value="Endonuclease_RusA-like"/>
</dbReference>
<name>K4LH68_THEPS</name>
<dbReference type="Gene3D" id="3.30.1330.70">
    <property type="entry name" value="Holliday junction resolvase RusA"/>
    <property type="match status" value="1"/>
</dbReference>
<reference evidence="2 3" key="1">
    <citation type="journal article" date="2012" name="BMC Genomics">
        <title>Genome-guided analysis of physiological and morphological traits of the fermentative acetate oxidizer Thermacetogenium phaeum.</title>
        <authorList>
            <person name="Oehler D."/>
            <person name="Poehlein A."/>
            <person name="Leimbach A."/>
            <person name="Muller N."/>
            <person name="Daniel R."/>
            <person name="Gottschalk G."/>
            <person name="Schink B."/>
        </authorList>
    </citation>
    <scope>NUCLEOTIDE SEQUENCE [LARGE SCALE GENOMIC DNA]</scope>
    <source>
        <strain evidence="3">ATCC BAA-254 / DSM 26808 / PB</strain>
    </source>
</reference>
<dbReference type="Proteomes" id="UP000000467">
    <property type="component" value="Chromosome"/>
</dbReference>
<feature type="compositionally biased region" description="Low complexity" evidence="1">
    <location>
        <begin position="260"/>
        <end position="271"/>
    </location>
</feature>
<keyword evidence="3" id="KW-1185">Reference proteome</keyword>
<dbReference type="STRING" id="1089553.Tph_c11910"/>
<protein>
    <submittedName>
        <fullName evidence="2">Endodeoxyribonuclease RusA-like protein</fullName>
    </submittedName>
</protein>
<dbReference type="EMBL" id="CP003732">
    <property type="protein sequence ID" value="AFV11412.1"/>
    <property type="molecule type" value="Genomic_DNA"/>
</dbReference>
<dbReference type="InterPro" id="IPR043991">
    <property type="entry name" value="Gp3-like"/>
</dbReference>
<dbReference type="GO" id="GO:0000287">
    <property type="term" value="F:magnesium ion binding"/>
    <property type="evidence" value="ECO:0007669"/>
    <property type="project" value="InterPro"/>
</dbReference>
<feature type="region of interest" description="Disordered" evidence="1">
    <location>
        <begin position="253"/>
        <end position="339"/>
    </location>
</feature>
<evidence type="ECO:0000313" key="2">
    <source>
        <dbReference type="EMBL" id="AFV11412.1"/>
    </source>
</evidence>
<dbReference type="Pfam" id="PF18897">
    <property type="entry name" value="Gp3-like"/>
    <property type="match status" value="1"/>
</dbReference>
<dbReference type="AlphaFoldDB" id="K4LH68"/>
<dbReference type="SUPFAM" id="SSF103084">
    <property type="entry name" value="Holliday junction resolvase RusA"/>
    <property type="match status" value="1"/>
</dbReference>
<dbReference type="KEGG" id="tpz:Tph_c11910"/>